<dbReference type="RefSeq" id="WP_059316964.1">
    <property type="nucleotide sequence ID" value="NZ_CP013987.1"/>
</dbReference>
<feature type="transmembrane region" description="Helical" evidence="1">
    <location>
        <begin position="127"/>
        <end position="145"/>
    </location>
</feature>
<evidence type="ECO:0000313" key="3">
    <source>
        <dbReference type="Proteomes" id="UP000064137"/>
    </source>
</evidence>
<evidence type="ECO:0008006" key="4">
    <source>
        <dbReference type="Google" id="ProtNLM"/>
    </source>
</evidence>
<dbReference type="EMBL" id="CP013987">
    <property type="protein sequence ID" value="ALZ86933.1"/>
    <property type="molecule type" value="Genomic_DNA"/>
</dbReference>
<keyword evidence="1" id="KW-0472">Membrane</keyword>
<keyword evidence="1" id="KW-0812">Transmembrane</keyword>
<keyword evidence="1" id="KW-1133">Transmembrane helix</keyword>
<evidence type="ECO:0000256" key="1">
    <source>
        <dbReference type="SAM" id="Phobius"/>
    </source>
</evidence>
<feature type="transmembrane region" description="Helical" evidence="1">
    <location>
        <begin position="247"/>
        <end position="269"/>
    </location>
</feature>
<feature type="transmembrane region" description="Helical" evidence="1">
    <location>
        <begin position="311"/>
        <end position="333"/>
    </location>
</feature>
<dbReference type="AlphaFoldDB" id="A0A0U4WFR1"/>
<sequence>MSVATATPSPFQRVLEWRYSTLMVWTAISLLVVETFSGFLRYALDMVGASALVYLPKIACLALFALQVATVKLPRVIWVGLFAGLAYAALALLHGGTLNNVLFSLFVYSPLLFGLVCGRELLKQRKLLGRAMFVLLIACLIGIALDKFTSVPWKGYSYNLGGNDIAGNTQWVAGEEDRIAGFARVSNVLAALIAVYCLFLAQFARSKTLWLVVALIGFFGILLTTSKAPAAAFAFTLALMMTRRFQWPTYILILLAVLGGMLLPVLSLVRDFDPLVVMSDSGLASFYDRLVNTWPNVVAEMTRHGWTLEGAGFGLFGSSMAAFPIPGIDLFVTSDSSVVYLWCVFGVVGILGYAMQLPVFIRLHTNPDRLSHTLLAIAFCLCLIGWTTDLFDIGVGNLFVGIILGYVLMRDPEDDGQQHLRPVSGRALGD</sequence>
<accession>A0A0U4WFR1</accession>
<feature type="transmembrane region" description="Helical" evidence="1">
    <location>
        <begin position="208"/>
        <end position="241"/>
    </location>
</feature>
<feature type="transmembrane region" description="Helical" evidence="1">
    <location>
        <begin position="101"/>
        <end position="118"/>
    </location>
</feature>
<feature type="transmembrane region" description="Helical" evidence="1">
    <location>
        <begin position="339"/>
        <end position="363"/>
    </location>
</feature>
<evidence type="ECO:0000313" key="2">
    <source>
        <dbReference type="EMBL" id="ALZ86933.1"/>
    </source>
</evidence>
<organism evidence="2 3">
    <name type="scientific">Pseudomonas oryzihabitans</name>
    <dbReference type="NCBI Taxonomy" id="47885"/>
    <lineage>
        <taxon>Bacteria</taxon>
        <taxon>Pseudomonadati</taxon>
        <taxon>Pseudomonadota</taxon>
        <taxon>Gammaproteobacteria</taxon>
        <taxon>Pseudomonadales</taxon>
        <taxon>Pseudomonadaceae</taxon>
        <taxon>Pseudomonas</taxon>
    </lineage>
</organism>
<feature type="transmembrane region" description="Helical" evidence="1">
    <location>
        <begin position="46"/>
        <end position="69"/>
    </location>
</feature>
<proteinExistence type="predicted"/>
<feature type="transmembrane region" description="Helical" evidence="1">
    <location>
        <begin position="370"/>
        <end position="387"/>
    </location>
</feature>
<name>A0A0U4WFR1_9PSED</name>
<reference evidence="2 3" key="1">
    <citation type="submission" date="2016-01" db="EMBL/GenBank/DDBJ databases">
        <title>Annotation of Pseudomonas oryzihabitans USDA-ARS-USMARC-56511.</title>
        <authorList>
            <person name="Harhay G.P."/>
            <person name="Harhay D.M."/>
            <person name="Smith T.P.L."/>
            <person name="Bono J.L."/>
            <person name="Heaton M.P."/>
            <person name="Clawson M.L."/>
            <person name="Chitko-Mckown C.G."/>
            <person name="Capik S.F."/>
            <person name="DeDonder K.D."/>
            <person name="Apley M.D."/>
            <person name="Lubbers B.V."/>
            <person name="White B.J."/>
            <person name="Larson R.L."/>
        </authorList>
    </citation>
    <scope>NUCLEOTIDE SEQUENCE [LARGE SCALE GENOMIC DNA]</scope>
    <source>
        <strain evidence="2 3">USDA-ARS-USMARC-56511</strain>
    </source>
</reference>
<protein>
    <recommendedName>
        <fullName evidence="4">O-antigen ligase domain-containing protein</fullName>
    </recommendedName>
</protein>
<feature type="transmembrane region" description="Helical" evidence="1">
    <location>
        <begin position="179"/>
        <end position="201"/>
    </location>
</feature>
<feature type="transmembrane region" description="Helical" evidence="1">
    <location>
        <begin position="76"/>
        <end position="95"/>
    </location>
</feature>
<dbReference type="KEGG" id="por:APT59_21020"/>
<feature type="transmembrane region" description="Helical" evidence="1">
    <location>
        <begin position="21"/>
        <end position="40"/>
    </location>
</feature>
<gene>
    <name evidence="2" type="ORF">APT59_21020</name>
</gene>
<dbReference type="Proteomes" id="UP000064137">
    <property type="component" value="Chromosome"/>
</dbReference>